<evidence type="ECO:0000313" key="1">
    <source>
        <dbReference type="EMBL" id="CAG8839083.1"/>
    </source>
</evidence>
<dbReference type="Proteomes" id="UP000789920">
    <property type="component" value="Unassembled WGS sequence"/>
</dbReference>
<evidence type="ECO:0000313" key="2">
    <source>
        <dbReference type="Proteomes" id="UP000789920"/>
    </source>
</evidence>
<reference evidence="1" key="1">
    <citation type="submission" date="2021-06" db="EMBL/GenBank/DDBJ databases">
        <authorList>
            <person name="Kallberg Y."/>
            <person name="Tangrot J."/>
            <person name="Rosling A."/>
        </authorList>
    </citation>
    <scope>NUCLEOTIDE SEQUENCE</scope>
    <source>
        <strain evidence="1">MA461A</strain>
    </source>
</reference>
<keyword evidence="2" id="KW-1185">Reference proteome</keyword>
<dbReference type="EMBL" id="CAJVQC010122549">
    <property type="protein sequence ID" value="CAG8839083.1"/>
    <property type="molecule type" value="Genomic_DNA"/>
</dbReference>
<feature type="non-terminal residue" evidence="1">
    <location>
        <position position="1"/>
    </location>
</feature>
<name>A0ACA9SGF1_9GLOM</name>
<organism evidence="1 2">
    <name type="scientific">Racocetra persica</name>
    <dbReference type="NCBI Taxonomy" id="160502"/>
    <lineage>
        <taxon>Eukaryota</taxon>
        <taxon>Fungi</taxon>
        <taxon>Fungi incertae sedis</taxon>
        <taxon>Mucoromycota</taxon>
        <taxon>Glomeromycotina</taxon>
        <taxon>Glomeromycetes</taxon>
        <taxon>Diversisporales</taxon>
        <taxon>Gigasporaceae</taxon>
        <taxon>Racocetra</taxon>
    </lineage>
</organism>
<gene>
    <name evidence="1" type="ORF">RPERSI_LOCUS30913</name>
</gene>
<proteinExistence type="predicted"/>
<accession>A0ACA9SGF1</accession>
<comment type="caution">
    <text evidence="1">The sequence shown here is derived from an EMBL/GenBank/DDBJ whole genome shotgun (WGS) entry which is preliminary data.</text>
</comment>
<sequence>NLLAVNEWWHGAILYILLVLSVRDLHETIVEKLKTIYGDPLPSDINIPSDE</sequence>
<protein>
    <submittedName>
        <fullName evidence="1">14586_t:CDS:1</fullName>
    </submittedName>
</protein>